<protein>
    <submittedName>
        <fullName evidence="1">Uncharacterized protein</fullName>
    </submittedName>
</protein>
<proteinExistence type="predicted"/>
<dbReference type="InterPro" id="IPR000225">
    <property type="entry name" value="Armadillo"/>
</dbReference>
<dbReference type="EMBL" id="OV121141">
    <property type="protein sequence ID" value="CAH0549122.1"/>
    <property type="molecule type" value="Genomic_DNA"/>
</dbReference>
<keyword evidence="2" id="KW-1185">Reference proteome</keyword>
<gene>
    <name evidence="1" type="ORF">MELIAE_LOCUS2401</name>
</gene>
<sequence>MGAISHIVRNLPNTDEKLKRQTLCALSSCAKHSSEIAEVVVEAEIFPDVLIHLTHPSVNVKRNAACLIREIVKHSLELTQLVVNSGGIGALVEVVGHCDDDVKIPCVTALGFMAGHSEQLAMSELNCNLLISLVDILNQSNNDPLLCVTTWTLGQIGKHSPETSHTIAVTGIFDKLNQFTVDPRSSEDLKCKARNTLKLCLQKCMLLSSLEPLLFSADPNILKYVLGQYSKVSISSV</sequence>
<dbReference type="PANTHER" id="PTHR23314:SF0">
    <property type="entry name" value="SPERM-ASSOCIATED ANTIGEN 6"/>
    <property type="match status" value="1"/>
</dbReference>
<dbReference type="GO" id="GO:0008017">
    <property type="term" value="F:microtubule binding"/>
    <property type="evidence" value="ECO:0007669"/>
    <property type="project" value="TreeGrafter"/>
</dbReference>
<reference evidence="1" key="1">
    <citation type="submission" date="2021-12" db="EMBL/GenBank/DDBJ databases">
        <authorList>
            <person name="King R."/>
        </authorList>
    </citation>
    <scope>NUCLEOTIDE SEQUENCE</scope>
</reference>
<accession>A0A9P0FD91</accession>
<name>A0A9P0FD91_BRAAE</name>
<evidence type="ECO:0000313" key="2">
    <source>
        <dbReference type="Proteomes" id="UP001154078"/>
    </source>
</evidence>
<dbReference type="SMART" id="SM00185">
    <property type="entry name" value="ARM"/>
    <property type="match status" value="3"/>
</dbReference>
<dbReference type="GO" id="GO:0003341">
    <property type="term" value="P:cilium movement"/>
    <property type="evidence" value="ECO:0007669"/>
    <property type="project" value="TreeGrafter"/>
</dbReference>
<dbReference type="PANTHER" id="PTHR23314">
    <property type="entry name" value="SPERM-ASSOCIATED ANTIGEN 6 ARMADILLO REPEAT-CONTAINING"/>
    <property type="match status" value="1"/>
</dbReference>
<dbReference type="SUPFAM" id="SSF48371">
    <property type="entry name" value="ARM repeat"/>
    <property type="match status" value="1"/>
</dbReference>
<dbReference type="InterPro" id="IPR011989">
    <property type="entry name" value="ARM-like"/>
</dbReference>
<organism evidence="1 2">
    <name type="scientific">Brassicogethes aeneus</name>
    <name type="common">Rape pollen beetle</name>
    <name type="synonym">Meligethes aeneus</name>
    <dbReference type="NCBI Taxonomy" id="1431903"/>
    <lineage>
        <taxon>Eukaryota</taxon>
        <taxon>Metazoa</taxon>
        <taxon>Ecdysozoa</taxon>
        <taxon>Arthropoda</taxon>
        <taxon>Hexapoda</taxon>
        <taxon>Insecta</taxon>
        <taxon>Pterygota</taxon>
        <taxon>Neoptera</taxon>
        <taxon>Endopterygota</taxon>
        <taxon>Coleoptera</taxon>
        <taxon>Polyphaga</taxon>
        <taxon>Cucujiformia</taxon>
        <taxon>Nitidulidae</taxon>
        <taxon>Meligethinae</taxon>
        <taxon>Brassicogethes</taxon>
    </lineage>
</organism>
<dbReference type="InterPro" id="IPR016024">
    <property type="entry name" value="ARM-type_fold"/>
</dbReference>
<dbReference type="AlphaFoldDB" id="A0A9P0FD91"/>
<dbReference type="Proteomes" id="UP001154078">
    <property type="component" value="Chromosome 10"/>
</dbReference>
<dbReference type="GO" id="GO:0015630">
    <property type="term" value="C:microtubule cytoskeleton"/>
    <property type="evidence" value="ECO:0007669"/>
    <property type="project" value="TreeGrafter"/>
</dbReference>
<dbReference type="OrthoDB" id="7537227at2759"/>
<dbReference type="Gene3D" id="1.25.10.10">
    <property type="entry name" value="Leucine-rich Repeat Variant"/>
    <property type="match status" value="1"/>
</dbReference>
<evidence type="ECO:0000313" key="1">
    <source>
        <dbReference type="EMBL" id="CAH0549122.1"/>
    </source>
</evidence>